<name>A0A975TCA2_9NOST</name>
<dbReference type="RefSeq" id="WP_190603990.1">
    <property type="nucleotide sequence ID" value="NZ_CP021056.1"/>
</dbReference>
<evidence type="ECO:0000313" key="4">
    <source>
        <dbReference type="Proteomes" id="UP000683511"/>
    </source>
</evidence>
<dbReference type="Gene3D" id="1.10.260.40">
    <property type="entry name" value="lambda repressor-like DNA-binding domains"/>
    <property type="match status" value="1"/>
</dbReference>
<organism evidence="3 4">
    <name type="scientific">Richelia sinica FACHB-800</name>
    <dbReference type="NCBI Taxonomy" id="1357546"/>
    <lineage>
        <taxon>Bacteria</taxon>
        <taxon>Bacillati</taxon>
        <taxon>Cyanobacteriota</taxon>
        <taxon>Cyanophyceae</taxon>
        <taxon>Nostocales</taxon>
        <taxon>Nostocaceae</taxon>
        <taxon>Richelia</taxon>
    </lineage>
</organism>
<keyword evidence="1" id="KW-0472">Membrane</keyword>
<dbReference type="EMBL" id="CP021056">
    <property type="protein sequence ID" value="QXE25412.1"/>
    <property type="molecule type" value="Genomic_DNA"/>
</dbReference>
<dbReference type="InterPro" id="IPR010982">
    <property type="entry name" value="Lambda_DNA-bd_dom_sf"/>
</dbReference>
<proteinExistence type="predicted"/>
<dbReference type="KEGG" id="rsin:B6N60_04127"/>
<evidence type="ECO:0000259" key="2">
    <source>
        <dbReference type="Pfam" id="PF13464"/>
    </source>
</evidence>
<feature type="domain" description="Cytoskeleton protein RodZ-like C-terminal" evidence="2">
    <location>
        <begin position="189"/>
        <end position="258"/>
    </location>
</feature>
<keyword evidence="1" id="KW-1133">Transmembrane helix</keyword>
<dbReference type="InterPro" id="IPR050400">
    <property type="entry name" value="Bact_Cytoskel_RodZ"/>
</dbReference>
<dbReference type="Proteomes" id="UP000683511">
    <property type="component" value="Chromosome"/>
</dbReference>
<dbReference type="PANTHER" id="PTHR34475">
    <property type="match status" value="1"/>
</dbReference>
<dbReference type="InterPro" id="IPR025194">
    <property type="entry name" value="RodZ-like_C"/>
</dbReference>
<sequence length="262" mass="29065">MTILNETQITQLKEIISNLRAIREEKSISIEEIAHQTCIRLLFLQALEAYDFELLPEPIFIQGFIRRYAEALGLDGNFIANQFTVNIISTEPHPKSNHRLFKPFYIPLYIPYILLLSTASFGLFYILNSPAKSKLTVNKSHSATSTAISQPVVSSSPSSFPKSNVTPNVKAISKPITSPTTSWEKIIVTLELQGESWLQIKADGKTEFQGTLNKGQKRSWTAKKTLTVRSGNAGAVLVSVNQQQAQLLGNAGQVKEVTYPSN</sequence>
<dbReference type="Pfam" id="PF13413">
    <property type="entry name" value="HTH_25"/>
    <property type="match status" value="1"/>
</dbReference>
<dbReference type="GO" id="GO:0003677">
    <property type="term" value="F:DNA binding"/>
    <property type="evidence" value="ECO:0007669"/>
    <property type="project" value="InterPro"/>
</dbReference>
<evidence type="ECO:0000256" key="1">
    <source>
        <dbReference type="SAM" id="Phobius"/>
    </source>
</evidence>
<dbReference type="AlphaFoldDB" id="A0A975TCA2"/>
<gene>
    <name evidence="3" type="ORF">B6N60_04127</name>
</gene>
<accession>A0A975TCA2</accession>
<keyword evidence="1" id="KW-0812">Transmembrane</keyword>
<keyword evidence="4" id="KW-1185">Reference proteome</keyword>
<evidence type="ECO:0000313" key="3">
    <source>
        <dbReference type="EMBL" id="QXE25412.1"/>
    </source>
</evidence>
<feature type="transmembrane region" description="Helical" evidence="1">
    <location>
        <begin position="104"/>
        <end position="127"/>
    </location>
</feature>
<protein>
    <recommendedName>
        <fullName evidence="2">Cytoskeleton protein RodZ-like C-terminal domain-containing protein</fullName>
    </recommendedName>
</protein>
<reference evidence="3" key="1">
    <citation type="submission" date="2017-04" db="EMBL/GenBank/DDBJ databases">
        <title>Genome deletions in a multicellular cyanobacterial endosymbiont for morphological adaptation in marine diatoms.</title>
        <authorList>
            <person name="Wang Y."/>
            <person name="Gao H."/>
            <person name="Li R."/>
            <person name="Xu X."/>
        </authorList>
    </citation>
    <scope>NUCLEOTIDE SEQUENCE</scope>
    <source>
        <strain evidence="3">FACHB 800</strain>
    </source>
</reference>
<dbReference type="Pfam" id="PF13464">
    <property type="entry name" value="RodZ_C"/>
    <property type="match status" value="1"/>
</dbReference>
<dbReference type="PANTHER" id="PTHR34475:SF1">
    <property type="entry name" value="CYTOSKELETON PROTEIN RODZ"/>
    <property type="match status" value="1"/>
</dbReference>